<accession>A0A446B5V7</accession>
<gene>
    <name evidence="9" type="ORF">TT172_LOCUS315</name>
</gene>
<reference evidence="9 10" key="1">
    <citation type="submission" date="2018-04" db="EMBL/GenBank/DDBJ databases">
        <authorList>
            <person name="Huttner S."/>
            <person name="Dainat J."/>
        </authorList>
    </citation>
    <scope>NUCLEOTIDE SEQUENCE [LARGE SCALE GENOMIC DNA]</scope>
</reference>
<comment type="subcellular location">
    <subcellularLocation>
        <location evidence="3">Cytoplasm</location>
    </subcellularLocation>
    <subcellularLocation>
        <location evidence="2">Nucleus</location>
    </subcellularLocation>
</comment>
<organism evidence="9 10">
    <name type="scientific">Thermothielavioides terrestris</name>
    <dbReference type="NCBI Taxonomy" id="2587410"/>
    <lineage>
        <taxon>Eukaryota</taxon>
        <taxon>Fungi</taxon>
        <taxon>Dikarya</taxon>
        <taxon>Ascomycota</taxon>
        <taxon>Pezizomycotina</taxon>
        <taxon>Sordariomycetes</taxon>
        <taxon>Sordariomycetidae</taxon>
        <taxon>Sordariales</taxon>
        <taxon>Chaetomiaceae</taxon>
        <taxon>Thermothielavioides</taxon>
    </lineage>
</organism>
<protein>
    <recommendedName>
        <fullName evidence="5">Restriction of telomere capping protein 4</fullName>
    </recommendedName>
</protein>
<sequence length="180" mass="20964">MRKFCQDHKRRSARETWIQKGYPDIDWRRLDERISRHYGFLRKILEDGMDSHYVDVFQDTVRAGKNRTLFRSDANLTPGYYGIRGLRAMSENLIQEFSSILRKRALQDRLVSARGYTVYLQSVLVPELAVRLIMEDMSVGEEEARRILEESSDVGELLNDEIADVVLEDDDVVDPLSQAH</sequence>
<evidence type="ECO:0000256" key="6">
    <source>
        <dbReference type="ARBA" id="ARBA00022490"/>
    </source>
</evidence>
<evidence type="ECO:0000313" key="10">
    <source>
        <dbReference type="Proteomes" id="UP000289323"/>
    </source>
</evidence>
<dbReference type="Proteomes" id="UP000289323">
    <property type="component" value="Unassembled WGS sequence"/>
</dbReference>
<dbReference type="InterPro" id="IPR039024">
    <property type="entry name" value="RTC4"/>
</dbReference>
<evidence type="ECO:0000256" key="3">
    <source>
        <dbReference type="ARBA" id="ARBA00004496"/>
    </source>
</evidence>
<dbReference type="AlphaFoldDB" id="A0A446B5V7"/>
<name>A0A446B5V7_9PEZI</name>
<evidence type="ECO:0000259" key="8">
    <source>
        <dbReference type="SMART" id="SM01312"/>
    </source>
</evidence>
<dbReference type="SMART" id="SM01312">
    <property type="entry name" value="RTC4"/>
    <property type="match status" value="1"/>
</dbReference>
<comment type="similarity">
    <text evidence="4">Belongs to the RTC4 family.</text>
</comment>
<keyword evidence="6" id="KW-0963">Cytoplasm</keyword>
<comment type="function">
    <text evidence="1">May be involved in a process influencing telomere capping.</text>
</comment>
<keyword evidence="7" id="KW-0539">Nucleus</keyword>
<dbReference type="GO" id="GO:0005634">
    <property type="term" value="C:nucleus"/>
    <property type="evidence" value="ECO:0007669"/>
    <property type="project" value="UniProtKB-SubCell"/>
</dbReference>
<evidence type="ECO:0000256" key="7">
    <source>
        <dbReference type="ARBA" id="ARBA00023242"/>
    </source>
</evidence>
<dbReference type="GO" id="GO:0005737">
    <property type="term" value="C:cytoplasm"/>
    <property type="evidence" value="ECO:0007669"/>
    <property type="project" value="UniProtKB-SubCell"/>
</dbReference>
<dbReference type="PANTHER" id="PTHR41391">
    <property type="entry name" value="RESTRICTION OF TELOMERE CAPPING PROTEIN 4"/>
    <property type="match status" value="1"/>
</dbReference>
<evidence type="ECO:0000313" key="9">
    <source>
        <dbReference type="EMBL" id="SPQ17896.1"/>
    </source>
</evidence>
<dbReference type="EMBL" id="OUUZ01000001">
    <property type="protein sequence ID" value="SPQ17896.1"/>
    <property type="molecule type" value="Genomic_DNA"/>
</dbReference>
<evidence type="ECO:0000256" key="2">
    <source>
        <dbReference type="ARBA" id="ARBA00004123"/>
    </source>
</evidence>
<evidence type="ECO:0000256" key="1">
    <source>
        <dbReference type="ARBA" id="ARBA00002738"/>
    </source>
</evidence>
<feature type="domain" description="Restriction of telomere capping protein 4 C-terminal" evidence="8">
    <location>
        <begin position="44"/>
        <end position="161"/>
    </location>
</feature>
<evidence type="ECO:0000256" key="4">
    <source>
        <dbReference type="ARBA" id="ARBA00009461"/>
    </source>
</evidence>
<dbReference type="PANTHER" id="PTHR41391:SF1">
    <property type="entry name" value="RESTRICTION OF TELOMERE CAPPING PROTEIN 4"/>
    <property type="match status" value="1"/>
</dbReference>
<dbReference type="InterPro" id="IPR028094">
    <property type="entry name" value="RTC4_C"/>
</dbReference>
<proteinExistence type="inferred from homology"/>
<dbReference type="Pfam" id="PF14474">
    <property type="entry name" value="RTC4"/>
    <property type="match status" value="1"/>
</dbReference>
<evidence type="ECO:0000256" key="5">
    <source>
        <dbReference type="ARBA" id="ARBA00015162"/>
    </source>
</evidence>